<comment type="caution">
    <text evidence="1">The sequence shown here is derived from an EMBL/GenBank/DDBJ whole genome shotgun (WGS) entry which is preliminary data.</text>
</comment>
<gene>
    <name evidence="1" type="ORF">BV22DRAFT_1009862</name>
</gene>
<protein>
    <submittedName>
        <fullName evidence="1">Uncharacterized protein</fullName>
    </submittedName>
</protein>
<proteinExistence type="predicted"/>
<sequence length="118" mass="13408">MKMHHYILSWGINVSKSATFIYNTVRQVIRYAFSILRTKSRSKVSRASEGKCDVKKEIVIWLGTHAFHAVLSMKPALYTSSVLKSLAFELSLAKNKRVGRRFRGVVSEALEGMRGVQF</sequence>
<reference evidence="1" key="1">
    <citation type="journal article" date="2021" name="New Phytol.">
        <title>Evolutionary innovations through gain and loss of genes in the ectomycorrhizal Boletales.</title>
        <authorList>
            <person name="Wu G."/>
            <person name="Miyauchi S."/>
            <person name="Morin E."/>
            <person name="Kuo A."/>
            <person name="Drula E."/>
            <person name="Varga T."/>
            <person name="Kohler A."/>
            <person name="Feng B."/>
            <person name="Cao Y."/>
            <person name="Lipzen A."/>
            <person name="Daum C."/>
            <person name="Hundley H."/>
            <person name="Pangilinan J."/>
            <person name="Johnson J."/>
            <person name="Barry K."/>
            <person name="LaButti K."/>
            <person name="Ng V."/>
            <person name="Ahrendt S."/>
            <person name="Min B."/>
            <person name="Choi I.G."/>
            <person name="Park H."/>
            <person name="Plett J.M."/>
            <person name="Magnuson J."/>
            <person name="Spatafora J.W."/>
            <person name="Nagy L.G."/>
            <person name="Henrissat B."/>
            <person name="Grigoriev I.V."/>
            <person name="Yang Z.L."/>
            <person name="Xu J."/>
            <person name="Martin F.M."/>
        </authorList>
    </citation>
    <scope>NUCLEOTIDE SEQUENCE</scope>
    <source>
        <strain evidence="1">KUC20120723A-06</strain>
    </source>
</reference>
<dbReference type="EMBL" id="MU266389">
    <property type="protein sequence ID" value="KAH7926121.1"/>
    <property type="molecule type" value="Genomic_DNA"/>
</dbReference>
<accession>A0ACB8BJR0</accession>
<evidence type="ECO:0000313" key="2">
    <source>
        <dbReference type="Proteomes" id="UP000790709"/>
    </source>
</evidence>
<keyword evidence="2" id="KW-1185">Reference proteome</keyword>
<dbReference type="Proteomes" id="UP000790709">
    <property type="component" value="Unassembled WGS sequence"/>
</dbReference>
<organism evidence="1 2">
    <name type="scientific">Leucogyrophana mollusca</name>
    <dbReference type="NCBI Taxonomy" id="85980"/>
    <lineage>
        <taxon>Eukaryota</taxon>
        <taxon>Fungi</taxon>
        <taxon>Dikarya</taxon>
        <taxon>Basidiomycota</taxon>
        <taxon>Agaricomycotina</taxon>
        <taxon>Agaricomycetes</taxon>
        <taxon>Agaricomycetidae</taxon>
        <taxon>Boletales</taxon>
        <taxon>Boletales incertae sedis</taxon>
        <taxon>Leucogyrophana</taxon>
    </lineage>
</organism>
<name>A0ACB8BJR0_9AGAM</name>
<evidence type="ECO:0000313" key="1">
    <source>
        <dbReference type="EMBL" id="KAH7926121.1"/>
    </source>
</evidence>